<gene>
    <name evidence="1" type="ORF">ACG00Y_03075</name>
</gene>
<dbReference type="RefSeq" id="WP_394475858.1">
    <property type="nucleotide sequence ID" value="NZ_JBIGHV010000001.1"/>
</dbReference>
<name>A0ABW7EZL4_9BURK</name>
<evidence type="ECO:0000313" key="1">
    <source>
        <dbReference type="EMBL" id="MFG6428875.1"/>
    </source>
</evidence>
<protein>
    <submittedName>
        <fullName evidence="1">Uncharacterized protein</fullName>
    </submittedName>
</protein>
<comment type="caution">
    <text evidence="1">The sequence shown here is derived from an EMBL/GenBank/DDBJ whole genome shotgun (WGS) entry which is preliminary data.</text>
</comment>
<proteinExistence type="predicted"/>
<reference evidence="1 2" key="1">
    <citation type="submission" date="2024-08" db="EMBL/GenBank/DDBJ databases">
        <authorList>
            <person name="Lu H."/>
        </authorList>
    </citation>
    <scope>NUCLEOTIDE SEQUENCE [LARGE SCALE GENOMIC DNA]</scope>
    <source>
        <strain evidence="1 2">LYH14W</strain>
    </source>
</reference>
<evidence type="ECO:0000313" key="2">
    <source>
        <dbReference type="Proteomes" id="UP001606210"/>
    </source>
</evidence>
<sequence>MLTALEVPPDTGDPYLWTDFAELRALVHPDRCYSRGDLVGLARRVEATAANRKFDPESRWRDLISFAAARRTEFGDAVYPFAVSADEDTLELREAPSTPQQHSYLHLLLASLLRHIESTRERNELARYFEGLSLAVFRHLIPVGSEVHATGAGGGAGARYKGTLLAKMTAMAHDIRAGVNFVARDFKRNDSGDGGIDLVAWHPMADDRKGIPAALAQCGCSKEDWRFKQLETSHAKLGWKMPIMHPWASYYFLPLDFRHADGGWANESDLGGAIIVDRLRLLRLADAHQLHALAPRWAPLRAVMSARYS</sequence>
<keyword evidence="2" id="KW-1185">Reference proteome</keyword>
<dbReference type="EMBL" id="JBIGHV010000001">
    <property type="protein sequence ID" value="MFG6428875.1"/>
    <property type="molecule type" value="Genomic_DNA"/>
</dbReference>
<organism evidence="1 2">
    <name type="scientific">Pelomonas parva</name>
    <dbReference type="NCBI Taxonomy" id="3299032"/>
    <lineage>
        <taxon>Bacteria</taxon>
        <taxon>Pseudomonadati</taxon>
        <taxon>Pseudomonadota</taxon>
        <taxon>Betaproteobacteria</taxon>
        <taxon>Burkholderiales</taxon>
        <taxon>Sphaerotilaceae</taxon>
        <taxon>Roseateles</taxon>
    </lineage>
</organism>
<dbReference type="Proteomes" id="UP001606210">
    <property type="component" value="Unassembled WGS sequence"/>
</dbReference>
<accession>A0ABW7EZL4</accession>